<dbReference type="EMBL" id="NMUQ01000001">
    <property type="protein sequence ID" value="OXM16217.1"/>
    <property type="molecule type" value="Genomic_DNA"/>
</dbReference>
<gene>
    <name evidence="2" type="ORF">CGZ75_05860</name>
</gene>
<evidence type="ECO:0000256" key="1">
    <source>
        <dbReference type="SAM" id="Phobius"/>
    </source>
</evidence>
<comment type="caution">
    <text evidence="2">The sequence shown here is derived from an EMBL/GenBank/DDBJ whole genome shotgun (WGS) entry which is preliminary data.</text>
</comment>
<keyword evidence="3" id="KW-1185">Reference proteome</keyword>
<dbReference type="Proteomes" id="UP000215145">
    <property type="component" value="Unassembled WGS sequence"/>
</dbReference>
<dbReference type="AlphaFoldDB" id="A0A229P2B2"/>
<evidence type="ECO:0000313" key="2">
    <source>
        <dbReference type="EMBL" id="OXM16217.1"/>
    </source>
</evidence>
<accession>A0A229P2B2</accession>
<sequence length="105" mass="12139">MSEISAKTSTYLSKHYKGKRFVFYLWVDYLVPAIRISIVSYYEKLELPFGCNLNKVDDLKEVISQFKNKALLNGISAERLLRESSDENEETANFILTVYSKIISC</sequence>
<evidence type="ECO:0000313" key="3">
    <source>
        <dbReference type="Proteomes" id="UP000215145"/>
    </source>
</evidence>
<reference evidence="2 3" key="1">
    <citation type="submission" date="2017-07" db="EMBL/GenBank/DDBJ databases">
        <title>Paenibacillus herberti R33 genome sequencing and assembly.</title>
        <authorList>
            <person name="Su W."/>
        </authorList>
    </citation>
    <scope>NUCLEOTIDE SEQUENCE [LARGE SCALE GENOMIC DNA]</scope>
    <source>
        <strain evidence="2 3">R33</strain>
    </source>
</reference>
<keyword evidence="1" id="KW-0472">Membrane</keyword>
<protein>
    <submittedName>
        <fullName evidence="2">Uncharacterized protein</fullName>
    </submittedName>
</protein>
<name>A0A229P2B2_9BACL</name>
<keyword evidence="1" id="KW-0812">Transmembrane</keyword>
<keyword evidence="1" id="KW-1133">Transmembrane helix</keyword>
<feature type="transmembrane region" description="Helical" evidence="1">
    <location>
        <begin position="21"/>
        <end position="42"/>
    </location>
</feature>
<proteinExistence type="predicted"/>
<organism evidence="2 3">
    <name type="scientific">Paenibacillus herberti</name>
    <dbReference type="NCBI Taxonomy" id="1619309"/>
    <lineage>
        <taxon>Bacteria</taxon>
        <taxon>Bacillati</taxon>
        <taxon>Bacillota</taxon>
        <taxon>Bacilli</taxon>
        <taxon>Bacillales</taxon>
        <taxon>Paenibacillaceae</taxon>
        <taxon>Paenibacillus</taxon>
    </lineage>
</organism>